<sequence>MVNYTEWLKEQRDDVLLSSLAIPGTHNSAASHTALPSVQCQGESVLKQLEHGVRFLDLRVSKNVLKSDENDQKDLVIIHGKFPVKLLGNVYLKDVLNDVYKFLEEHRSESVLVSIKQEGNGTWDNDNDEFGNLIWDKYINPNKDRWYLNTNIPRVGEARGKAIIFRRFGVKNEDRKREFGIDAAWWSYNCTNDDRGSFQVQDWCEISSADDISKKAQYIKDLSKTASDYNSTNSNDPKLFINFCSGSNFFDPNCWPSKIAEGLNQNNIAESFGRGSGIIVLDYSESEDWKLVKQLIDKNF</sequence>
<evidence type="ECO:0000313" key="3">
    <source>
        <dbReference type="Proteomes" id="UP000094112"/>
    </source>
</evidence>
<dbReference type="CDD" id="cd08586">
    <property type="entry name" value="PI-PLCc_BcPLC_like"/>
    <property type="match status" value="1"/>
</dbReference>
<accession>A0A1E3P5W9</accession>
<evidence type="ECO:0000259" key="1">
    <source>
        <dbReference type="SMART" id="SM00148"/>
    </source>
</evidence>
<dbReference type="PROSITE" id="PS50007">
    <property type="entry name" value="PIPLC_X_DOMAIN"/>
    <property type="match status" value="1"/>
</dbReference>
<dbReference type="GO" id="GO:0006629">
    <property type="term" value="P:lipid metabolic process"/>
    <property type="evidence" value="ECO:0007669"/>
    <property type="project" value="InterPro"/>
</dbReference>
<dbReference type="SUPFAM" id="SSF51695">
    <property type="entry name" value="PLC-like phosphodiesterases"/>
    <property type="match status" value="1"/>
</dbReference>
<dbReference type="EMBL" id="KV454210">
    <property type="protein sequence ID" value="ODQ60332.1"/>
    <property type="molecule type" value="Genomic_DNA"/>
</dbReference>
<protein>
    <recommendedName>
        <fullName evidence="1">Phosphatidylinositol-specific phospholipase C X domain-containing protein</fullName>
    </recommendedName>
</protein>
<reference evidence="2 3" key="1">
    <citation type="journal article" date="2016" name="Proc. Natl. Acad. Sci. U.S.A.">
        <title>Comparative genomics of biotechnologically important yeasts.</title>
        <authorList>
            <person name="Riley R."/>
            <person name="Haridas S."/>
            <person name="Wolfe K.H."/>
            <person name="Lopes M.R."/>
            <person name="Hittinger C.T."/>
            <person name="Goeker M."/>
            <person name="Salamov A.A."/>
            <person name="Wisecaver J.H."/>
            <person name="Long T.M."/>
            <person name="Calvey C.H."/>
            <person name="Aerts A.L."/>
            <person name="Barry K.W."/>
            <person name="Choi C."/>
            <person name="Clum A."/>
            <person name="Coughlan A.Y."/>
            <person name="Deshpande S."/>
            <person name="Douglass A.P."/>
            <person name="Hanson S.J."/>
            <person name="Klenk H.-P."/>
            <person name="LaButti K.M."/>
            <person name="Lapidus A."/>
            <person name="Lindquist E.A."/>
            <person name="Lipzen A.M."/>
            <person name="Meier-Kolthoff J.P."/>
            <person name="Ohm R.A."/>
            <person name="Otillar R.P."/>
            <person name="Pangilinan J.L."/>
            <person name="Peng Y."/>
            <person name="Rokas A."/>
            <person name="Rosa C.A."/>
            <person name="Scheuner C."/>
            <person name="Sibirny A.A."/>
            <person name="Slot J.C."/>
            <person name="Stielow J.B."/>
            <person name="Sun H."/>
            <person name="Kurtzman C.P."/>
            <person name="Blackwell M."/>
            <person name="Grigoriev I.V."/>
            <person name="Jeffries T.W."/>
        </authorList>
    </citation>
    <scope>NUCLEOTIDE SEQUENCE [LARGE SCALE GENOMIC DNA]</scope>
    <source>
        <strain evidence="3">ATCC 58044 / CBS 1984 / NCYC 433 / NRRL Y-366-8</strain>
    </source>
</reference>
<dbReference type="RefSeq" id="XP_019039539.1">
    <property type="nucleotide sequence ID" value="XM_019185668.1"/>
</dbReference>
<evidence type="ECO:0000313" key="2">
    <source>
        <dbReference type="EMBL" id="ODQ60332.1"/>
    </source>
</evidence>
<feature type="domain" description="Phosphatidylinositol-specific phospholipase C X" evidence="1">
    <location>
        <begin position="11"/>
        <end position="167"/>
    </location>
</feature>
<organism evidence="2 3">
    <name type="scientific">Wickerhamomyces anomalus (strain ATCC 58044 / CBS 1984 / NCYC 433 / NRRL Y-366-8)</name>
    <name type="common">Yeast</name>
    <name type="synonym">Hansenula anomala</name>
    <dbReference type="NCBI Taxonomy" id="683960"/>
    <lineage>
        <taxon>Eukaryota</taxon>
        <taxon>Fungi</taxon>
        <taxon>Dikarya</taxon>
        <taxon>Ascomycota</taxon>
        <taxon>Saccharomycotina</taxon>
        <taxon>Saccharomycetes</taxon>
        <taxon>Phaffomycetales</taxon>
        <taxon>Wickerhamomycetaceae</taxon>
        <taxon>Wickerhamomyces</taxon>
    </lineage>
</organism>
<dbReference type="PANTHER" id="PTHR13593">
    <property type="match status" value="1"/>
</dbReference>
<proteinExistence type="predicted"/>
<dbReference type="Gene3D" id="3.20.20.190">
    <property type="entry name" value="Phosphatidylinositol (PI) phosphodiesterase"/>
    <property type="match status" value="1"/>
</dbReference>
<dbReference type="Pfam" id="PF00388">
    <property type="entry name" value="PI-PLC-X"/>
    <property type="match status" value="1"/>
</dbReference>
<dbReference type="Proteomes" id="UP000094112">
    <property type="component" value="Unassembled WGS sequence"/>
</dbReference>
<dbReference type="OrthoDB" id="1046782at2759"/>
<dbReference type="GO" id="GO:0008081">
    <property type="term" value="F:phosphoric diester hydrolase activity"/>
    <property type="evidence" value="ECO:0007669"/>
    <property type="project" value="InterPro"/>
</dbReference>
<dbReference type="SMART" id="SM00148">
    <property type="entry name" value="PLCXc"/>
    <property type="match status" value="1"/>
</dbReference>
<name>A0A1E3P5W9_WICAA</name>
<keyword evidence="3" id="KW-1185">Reference proteome</keyword>
<dbReference type="STRING" id="683960.A0A1E3P5W9"/>
<dbReference type="InterPro" id="IPR017946">
    <property type="entry name" value="PLC-like_Pdiesterase_TIM-brl"/>
</dbReference>
<dbReference type="GeneID" id="30202914"/>
<dbReference type="AlphaFoldDB" id="A0A1E3P5W9"/>
<gene>
    <name evidence="2" type="ORF">WICANDRAFT_84214</name>
</gene>
<dbReference type="InterPro" id="IPR000909">
    <property type="entry name" value="PLipase_C_PInositol-sp_X_dom"/>
</dbReference>
<dbReference type="PANTHER" id="PTHR13593:SF113">
    <property type="entry name" value="SI:DKEY-266F7.9"/>
    <property type="match status" value="1"/>
</dbReference>
<dbReference type="InterPro" id="IPR051057">
    <property type="entry name" value="PI-PLC_domain"/>
</dbReference>